<evidence type="ECO:0000313" key="2">
    <source>
        <dbReference type="Proteomes" id="UP000670092"/>
    </source>
</evidence>
<accession>A0A8H7YXP6</accession>
<name>A0A8H7YXP6_AJECA</name>
<comment type="caution">
    <text evidence="1">The sequence shown here is derived from an EMBL/GenBank/DDBJ whole genome shotgun (WGS) entry which is preliminary data.</text>
</comment>
<organism evidence="1 2">
    <name type="scientific">Ajellomyces capsulatus</name>
    <name type="common">Darling's disease fungus</name>
    <name type="synonym">Histoplasma capsulatum</name>
    <dbReference type="NCBI Taxonomy" id="5037"/>
    <lineage>
        <taxon>Eukaryota</taxon>
        <taxon>Fungi</taxon>
        <taxon>Dikarya</taxon>
        <taxon>Ascomycota</taxon>
        <taxon>Pezizomycotina</taxon>
        <taxon>Eurotiomycetes</taxon>
        <taxon>Eurotiomycetidae</taxon>
        <taxon>Onygenales</taxon>
        <taxon>Ajellomycetaceae</taxon>
        <taxon>Histoplasma</taxon>
    </lineage>
</organism>
<dbReference type="EMBL" id="JAEVHI010000002">
    <property type="protein sequence ID" value="KAG5299932.1"/>
    <property type="molecule type" value="Genomic_DNA"/>
</dbReference>
<protein>
    <submittedName>
        <fullName evidence="1">Uncharacterized protein</fullName>
    </submittedName>
</protein>
<sequence>MLGMLQKQKVGAQLVKEDLHIQSSKRFNTPRNQVFYIIRNRGVRFDEYSTGCGLAARSDRIGLIDSFVGGSVVIACVKRGVKTAFLLMDYVTCTIPIFHSVFDFVRRGCIRWLKNI</sequence>
<dbReference type="Proteomes" id="UP000670092">
    <property type="component" value="Unassembled WGS sequence"/>
</dbReference>
<proteinExistence type="predicted"/>
<gene>
    <name evidence="1" type="ORF">I7I52_10408</name>
</gene>
<reference evidence="1 2" key="1">
    <citation type="submission" date="2021-01" db="EMBL/GenBank/DDBJ databases">
        <title>Chromosome-level genome assembly of a human fungal pathogen reveals clustering of transcriptionally co-regulated genes.</title>
        <authorList>
            <person name="Voorhies M."/>
            <person name="Cohen S."/>
            <person name="Shea T.P."/>
            <person name="Petrus S."/>
            <person name="Munoz J.F."/>
            <person name="Poplawski S."/>
            <person name="Goldman W.E."/>
            <person name="Michael T."/>
            <person name="Cuomo C.A."/>
            <person name="Sil A."/>
            <person name="Beyhan S."/>
        </authorList>
    </citation>
    <scope>NUCLEOTIDE SEQUENCE [LARGE SCALE GENOMIC DNA]</scope>
    <source>
        <strain evidence="1 2">G184AR</strain>
    </source>
</reference>
<dbReference type="AlphaFoldDB" id="A0A8H7YXP6"/>
<dbReference type="VEuPathDB" id="FungiDB:I7I52_10408"/>
<evidence type="ECO:0000313" key="1">
    <source>
        <dbReference type="EMBL" id="KAG5299932.1"/>
    </source>
</evidence>